<dbReference type="EMBL" id="LK052943">
    <property type="protein sequence ID" value="CDR43576.1"/>
    <property type="molecule type" value="Genomic_DNA"/>
</dbReference>
<organism evidence="1">
    <name type="scientific">Rhodotorula toruloides</name>
    <name type="common">Yeast</name>
    <name type="synonym">Rhodosporidium toruloides</name>
    <dbReference type="NCBI Taxonomy" id="5286"/>
    <lineage>
        <taxon>Eukaryota</taxon>
        <taxon>Fungi</taxon>
        <taxon>Dikarya</taxon>
        <taxon>Basidiomycota</taxon>
        <taxon>Pucciniomycotina</taxon>
        <taxon>Microbotryomycetes</taxon>
        <taxon>Sporidiobolales</taxon>
        <taxon>Sporidiobolaceae</taxon>
        <taxon>Rhodotorula</taxon>
    </lineage>
</organism>
<reference evidence="1" key="1">
    <citation type="journal article" date="2014" name="Genome Announc.">
        <title>Draft genome sequence of Rhodosporidium toruloides CECT1137, an oleaginous yeast of biotechnological interest.</title>
        <authorList>
            <person name="Morin N."/>
            <person name="Calcas X."/>
            <person name="Devillers H."/>
            <person name="Durrens P."/>
            <person name="Sherman D.J."/>
            <person name="Nicaud J.-M."/>
            <person name="Neuveglise C."/>
        </authorList>
    </citation>
    <scope>NUCLEOTIDE SEQUENCE</scope>
    <source>
        <strain evidence="1">CECT1137</strain>
    </source>
</reference>
<protein>
    <submittedName>
        <fullName evidence="1">RHTO0S08e03246g1_1</fullName>
    </submittedName>
</protein>
<gene>
    <name evidence="1" type="ORF">RHTO0S_08e03246g</name>
</gene>
<dbReference type="AlphaFoldDB" id="A0A061B2A4"/>
<sequence>MAAPPPPPATVQLTVRSWSFDLLPLELKKSIAQRCRQQDDWARSCLDTISSFCSAENRDAENLKQHVKDLRRTYGSSVGALFRLSKSWSAAAAPFRFSHCKVSRTTSFLFRYRIAPLYGQYFRSLEFDKSDQAILQSLLPLLPFMPNIEDLRLTFDGFERVLQCETYHNPASMPQVEALSLTSFLSNTPLSEPVIARLTTVHFELGSWSTLQKLADAAKSLRELQVYKLANYGRGNPGVSQLASILVSCPLLETLHVPLSEVSAFRPIWGQPLPRIRSLTLDVDGDMWLIRLAAHFADSLENFSLRFITAHGCCCEVSHVFPHVKAIEASAVTKDSRFFFTFPASINPTAFPALESFTFRPKATSAYEVRDAVDCLRQAIKKFDEADPCNSLRQIHVSNRLYPLPMWAMTRLQSAVGRADRRITAGPMEPFVGSFALHAEFDRAVDNVPAWSSSEAAASIEETLNYVQSWFERATAAGDGSDLAKIAVALGRAELERVVRTGSEAAH</sequence>
<proteinExistence type="predicted"/>
<dbReference type="Gene3D" id="3.80.10.10">
    <property type="entry name" value="Ribonuclease Inhibitor"/>
    <property type="match status" value="1"/>
</dbReference>
<name>A0A061B2A4_RHOTO</name>
<dbReference type="OrthoDB" id="10295272at2759"/>
<dbReference type="InterPro" id="IPR032675">
    <property type="entry name" value="LRR_dom_sf"/>
</dbReference>
<accession>A0A061B2A4</accession>
<dbReference type="SUPFAM" id="SSF52047">
    <property type="entry name" value="RNI-like"/>
    <property type="match status" value="1"/>
</dbReference>
<evidence type="ECO:0000313" key="1">
    <source>
        <dbReference type="EMBL" id="CDR43576.1"/>
    </source>
</evidence>